<proteinExistence type="predicted"/>
<dbReference type="EMBL" id="PJQY01001047">
    <property type="protein sequence ID" value="PQQ05718.1"/>
    <property type="molecule type" value="Genomic_DNA"/>
</dbReference>
<accession>A0A314YM45</accession>
<evidence type="ECO:0000313" key="1">
    <source>
        <dbReference type="EMBL" id="PQQ05718.1"/>
    </source>
</evidence>
<reference evidence="1 2" key="1">
    <citation type="submission" date="2018-02" db="EMBL/GenBank/DDBJ databases">
        <title>Draft genome of wild Prunus yedoensis var. nudiflora.</title>
        <authorList>
            <person name="Baek S."/>
            <person name="Kim J.-H."/>
            <person name="Choi K."/>
            <person name="Kim G.-B."/>
            <person name="Cho A."/>
            <person name="Jang H."/>
            <person name="Shin C.-H."/>
            <person name="Yu H.-J."/>
            <person name="Mun J.-H."/>
        </authorList>
    </citation>
    <scope>NUCLEOTIDE SEQUENCE [LARGE SCALE GENOMIC DNA]</scope>
    <source>
        <strain evidence="2">cv. Jeju island</strain>
        <tissue evidence="1">Leaf</tissue>
    </source>
</reference>
<keyword evidence="2" id="KW-1185">Reference proteome</keyword>
<gene>
    <name evidence="1" type="ORF">Pyn_04192</name>
</gene>
<organism evidence="1 2">
    <name type="scientific">Prunus yedoensis var. nudiflora</name>
    <dbReference type="NCBI Taxonomy" id="2094558"/>
    <lineage>
        <taxon>Eukaryota</taxon>
        <taxon>Viridiplantae</taxon>
        <taxon>Streptophyta</taxon>
        <taxon>Embryophyta</taxon>
        <taxon>Tracheophyta</taxon>
        <taxon>Spermatophyta</taxon>
        <taxon>Magnoliopsida</taxon>
        <taxon>eudicotyledons</taxon>
        <taxon>Gunneridae</taxon>
        <taxon>Pentapetalae</taxon>
        <taxon>rosids</taxon>
        <taxon>fabids</taxon>
        <taxon>Rosales</taxon>
        <taxon>Rosaceae</taxon>
        <taxon>Amygdaloideae</taxon>
        <taxon>Amygdaleae</taxon>
        <taxon>Prunus</taxon>
    </lineage>
</organism>
<protein>
    <submittedName>
        <fullName evidence="1">Uncharacterized protein</fullName>
    </submittedName>
</protein>
<comment type="caution">
    <text evidence="1">The sequence shown here is derived from an EMBL/GenBank/DDBJ whole genome shotgun (WGS) entry which is preliminary data.</text>
</comment>
<name>A0A314YM45_PRUYE</name>
<sequence length="99" mass="11279">MRVSKFPPKLWMLLDVIPSLKRSSGSPLWPEMSNFFKYFDKFKGRGSYACFGEFDLLKILGIGGDLTDHDKDFKTSTKVVDVVGCPYNSYEIKRTTTLA</sequence>
<dbReference type="AlphaFoldDB" id="A0A314YM45"/>
<evidence type="ECO:0000313" key="2">
    <source>
        <dbReference type="Proteomes" id="UP000250321"/>
    </source>
</evidence>
<dbReference type="Proteomes" id="UP000250321">
    <property type="component" value="Unassembled WGS sequence"/>
</dbReference>